<dbReference type="Proteomes" id="UP000031668">
    <property type="component" value="Unassembled WGS sequence"/>
</dbReference>
<dbReference type="AlphaFoldDB" id="A0A0C2N396"/>
<sequence>MKQIKSSLQVYALFFSIFTKAYALSEFKIFRVKDVITNYTFKNDAPDLCKKKCLPELYTQNFYDLLCISMCVNLSSAFGAMEDVWIEGEDGIKEENWVHSDAFYHLAVFVTFVLSCIVLTLGCRRKHQRSRGRVFNTFITLTDQEILKIDKNYKPCICIFTSDHELRENKIFQLPNFRADMVSTPVPSYEVAS</sequence>
<keyword evidence="1" id="KW-0472">Membrane</keyword>
<reference evidence="2 3" key="1">
    <citation type="journal article" date="2014" name="Genome Biol. Evol.">
        <title>The genome of the myxosporean Thelohanellus kitauei shows adaptations to nutrient acquisition within its fish host.</title>
        <authorList>
            <person name="Yang Y."/>
            <person name="Xiong J."/>
            <person name="Zhou Z."/>
            <person name="Huo F."/>
            <person name="Miao W."/>
            <person name="Ran C."/>
            <person name="Liu Y."/>
            <person name="Zhang J."/>
            <person name="Feng J."/>
            <person name="Wang M."/>
            <person name="Wang M."/>
            <person name="Wang L."/>
            <person name="Yao B."/>
        </authorList>
    </citation>
    <scope>NUCLEOTIDE SEQUENCE [LARGE SCALE GENOMIC DNA]</scope>
    <source>
        <strain evidence="2">Wuqing</strain>
    </source>
</reference>
<protein>
    <submittedName>
        <fullName evidence="2">Uncharacterized protein</fullName>
    </submittedName>
</protein>
<keyword evidence="3" id="KW-1185">Reference proteome</keyword>
<keyword evidence="1" id="KW-0812">Transmembrane</keyword>
<accession>A0A0C2N396</accession>
<dbReference type="EMBL" id="JWZT01002870">
    <property type="protein sequence ID" value="KII68387.1"/>
    <property type="molecule type" value="Genomic_DNA"/>
</dbReference>
<evidence type="ECO:0000256" key="1">
    <source>
        <dbReference type="SAM" id="Phobius"/>
    </source>
</evidence>
<evidence type="ECO:0000313" key="2">
    <source>
        <dbReference type="EMBL" id="KII68387.1"/>
    </source>
</evidence>
<evidence type="ECO:0000313" key="3">
    <source>
        <dbReference type="Proteomes" id="UP000031668"/>
    </source>
</evidence>
<keyword evidence="1" id="KW-1133">Transmembrane helix</keyword>
<feature type="transmembrane region" description="Helical" evidence="1">
    <location>
        <begin position="102"/>
        <end position="123"/>
    </location>
</feature>
<name>A0A0C2N396_THEKT</name>
<comment type="caution">
    <text evidence="2">The sequence shown here is derived from an EMBL/GenBank/DDBJ whole genome shotgun (WGS) entry which is preliminary data.</text>
</comment>
<organism evidence="2 3">
    <name type="scientific">Thelohanellus kitauei</name>
    <name type="common">Myxosporean</name>
    <dbReference type="NCBI Taxonomy" id="669202"/>
    <lineage>
        <taxon>Eukaryota</taxon>
        <taxon>Metazoa</taxon>
        <taxon>Cnidaria</taxon>
        <taxon>Myxozoa</taxon>
        <taxon>Myxosporea</taxon>
        <taxon>Bivalvulida</taxon>
        <taxon>Platysporina</taxon>
        <taxon>Myxobolidae</taxon>
        <taxon>Thelohanellus</taxon>
    </lineage>
</organism>
<proteinExistence type="predicted"/>
<gene>
    <name evidence="2" type="ORF">RF11_06835</name>
</gene>